<keyword evidence="1" id="KW-0812">Transmembrane</keyword>
<keyword evidence="1" id="KW-1133">Transmembrane helix</keyword>
<accession>A0AAN7U659</accession>
<dbReference type="EMBL" id="JAVFKY010000002">
    <property type="protein sequence ID" value="KAK5580588.1"/>
    <property type="molecule type" value="Genomic_DNA"/>
</dbReference>
<evidence type="ECO:0000313" key="3">
    <source>
        <dbReference type="EMBL" id="KAK5580588.1"/>
    </source>
</evidence>
<name>A0AAN7U659_9MYCE</name>
<dbReference type="AlphaFoldDB" id="A0AAN7U659"/>
<comment type="caution">
    <text evidence="3">The sequence shown here is derived from an EMBL/GenBank/DDBJ whole genome shotgun (WGS) entry which is preliminary data.</text>
</comment>
<feature type="transmembrane region" description="Helical" evidence="1">
    <location>
        <begin position="227"/>
        <end position="244"/>
    </location>
</feature>
<feature type="signal peptide" evidence="2">
    <location>
        <begin position="1"/>
        <end position="18"/>
    </location>
</feature>
<keyword evidence="2" id="KW-0732">Signal</keyword>
<protein>
    <submittedName>
        <fullName evidence="3">Uncharacterized protein</fullName>
    </submittedName>
</protein>
<evidence type="ECO:0000256" key="1">
    <source>
        <dbReference type="SAM" id="Phobius"/>
    </source>
</evidence>
<feature type="chain" id="PRO_5043048941" evidence="2">
    <location>
        <begin position="19"/>
        <end position="245"/>
    </location>
</feature>
<keyword evidence="4" id="KW-1185">Reference proteome</keyword>
<organism evidence="3 4">
    <name type="scientific">Dictyostelium firmibasis</name>
    <dbReference type="NCBI Taxonomy" id="79012"/>
    <lineage>
        <taxon>Eukaryota</taxon>
        <taxon>Amoebozoa</taxon>
        <taxon>Evosea</taxon>
        <taxon>Eumycetozoa</taxon>
        <taxon>Dictyostelia</taxon>
        <taxon>Dictyosteliales</taxon>
        <taxon>Dictyosteliaceae</taxon>
        <taxon>Dictyostelium</taxon>
    </lineage>
</organism>
<proteinExistence type="predicted"/>
<keyword evidence="1" id="KW-0472">Membrane</keyword>
<dbReference type="Proteomes" id="UP001344447">
    <property type="component" value="Unassembled WGS sequence"/>
</dbReference>
<evidence type="ECO:0000256" key="2">
    <source>
        <dbReference type="SAM" id="SignalP"/>
    </source>
</evidence>
<gene>
    <name evidence="3" type="ORF">RB653_000609</name>
</gene>
<evidence type="ECO:0000313" key="4">
    <source>
        <dbReference type="Proteomes" id="UP001344447"/>
    </source>
</evidence>
<sequence>MKLILILILIYYINSIDGSVIRLLTFNNEDCNGEPYNIVSKNICSSKGCFKVSPNKKIIYGMSLTSNERVVSGNNIGECIRFENSSSVIEYQESDNLFSYEGYCNEIIQDFTTYKNDDDYDNKNNNNINNNNQLDDCKTVSVDSLKGEYCGFNSTATQDSSNYYYYKKSCNLDQGVITLSKCQSCSNGEKNCKIIQIIQTKTQTKCTSISSKKYTYHNIFDNNSNQLNFFNYITLLLISLILILI</sequence>
<reference evidence="3 4" key="1">
    <citation type="submission" date="2023-11" db="EMBL/GenBank/DDBJ databases">
        <title>Dfirmibasis_genome.</title>
        <authorList>
            <person name="Edelbroek B."/>
            <person name="Kjellin J."/>
            <person name="Jerlstrom-Hultqvist J."/>
            <person name="Soderbom F."/>
        </authorList>
    </citation>
    <scope>NUCLEOTIDE SEQUENCE [LARGE SCALE GENOMIC DNA]</scope>
    <source>
        <strain evidence="3 4">TNS-C-14</strain>
    </source>
</reference>